<evidence type="ECO:0000313" key="10">
    <source>
        <dbReference type="EMBL" id="WHX09065.1"/>
    </source>
</evidence>
<dbReference type="EMBL" id="SLTX01000001">
    <property type="protein sequence ID" value="TDB08189.1"/>
    <property type="molecule type" value="Genomic_DNA"/>
</dbReference>
<dbReference type="RefSeq" id="WP_007832727.1">
    <property type="nucleotide sequence ID" value="NZ_BAABYF010000001.1"/>
</dbReference>
<dbReference type="KEGG" id="bdh:GV66_19865"/>
<dbReference type="EMBL" id="CP046176">
    <property type="protein sequence ID" value="QJR77445.1"/>
    <property type="molecule type" value="Genomic_DNA"/>
</dbReference>
<evidence type="ECO:0000313" key="16">
    <source>
        <dbReference type="Proteomes" id="UP000481700"/>
    </source>
</evidence>
<reference evidence="4" key="5">
    <citation type="submission" date="2021-06" db="EMBL/GenBank/DDBJ databases">
        <title>Collection of gut derived symbiotic bacterial strains cultured from healthy donors.</title>
        <authorList>
            <person name="Lin H."/>
            <person name="Littmann E."/>
            <person name="Pamer E.G."/>
        </authorList>
    </citation>
    <scope>NUCLEOTIDE SEQUENCE</scope>
    <source>
        <strain evidence="4">MSK.5.10</strain>
    </source>
</reference>
<evidence type="ECO:0000313" key="6">
    <source>
        <dbReference type="EMBL" id="QJR77445.1"/>
    </source>
</evidence>
<evidence type="ECO:0000313" key="12">
    <source>
        <dbReference type="Proteomes" id="UP000294527"/>
    </source>
</evidence>
<evidence type="ECO:0000313" key="8">
    <source>
        <dbReference type="EMBL" id="TDA75119.1"/>
    </source>
</evidence>
<dbReference type="EMBL" id="VVZV01000033">
    <property type="protein sequence ID" value="KAA5315028.1"/>
    <property type="molecule type" value="Genomic_DNA"/>
</dbReference>
<dbReference type="AlphaFoldDB" id="A0A076JBL4"/>
<evidence type="ECO:0000313" key="15">
    <source>
        <dbReference type="Proteomes" id="UP000441162"/>
    </source>
</evidence>
<dbReference type="GeneID" id="93447836"/>
<evidence type="ECO:0000313" key="1">
    <source>
        <dbReference type="EMBL" id="KAA5315028.1"/>
    </source>
</evidence>
<evidence type="ECO:0000313" key="5">
    <source>
        <dbReference type="EMBL" id="MDU0272731.1"/>
    </source>
</evidence>
<dbReference type="Proteomes" id="UP000500949">
    <property type="component" value="Chromosome"/>
</dbReference>
<reference evidence="7 11" key="1">
    <citation type="submission" date="2018-08" db="EMBL/GenBank/DDBJ databases">
        <title>A genome reference for cultivated species of the human gut microbiota.</title>
        <authorList>
            <person name="Zou Y."/>
            <person name="Xue W."/>
            <person name="Luo G."/>
        </authorList>
    </citation>
    <scope>NUCLEOTIDE SEQUENCE [LARGE SCALE GENOMIC DNA]</scope>
    <source>
        <strain evidence="7 11">AF14-1AC</strain>
    </source>
</reference>
<evidence type="ECO:0000313" key="2">
    <source>
        <dbReference type="EMBL" id="KAA5386800.1"/>
    </source>
</evidence>
<evidence type="ECO:0000313" key="3">
    <source>
        <dbReference type="EMBL" id="KAA5401233.1"/>
    </source>
</evidence>
<organism evidence="7 11">
    <name type="scientific">Phocaeicola dorei</name>
    <dbReference type="NCBI Taxonomy" id="357276"/>
    <lineage>
        <taxon>Bacteria</taxon>
        <taxon>Pseudomonadati</taxon>
        <taxon>Bacteroidota</taxon>
        <taxon>Bacteroidia</taxon>
        <taxon>Bacteroidales</taxon>
        <taxon>Bacteroidaceae</taxon>
        <taxon>Phocaeicola</taxon>
    </lineage>
</organism>
<reference evidence="10" key="6">
    <citation type="journal article" date="2023" name="Nat. Commun.">
        <title>Identification of a novel Human Milk Oligosaccharides utilization cluster in the infant gut commensal Bacteroides dorei.</title>
        <authorList>
            <person name="Kijner S."/>
            <person name="Ennis D."/>
            <person name="Shmorak S."/>
            <person name="Florentin A."/>
            <person name="Yassour M."/>
        </authorList>
    </citation>
    <scope>NUCLEOTIDE SEQUENCE</scope>
    <source>
        <strain evidence="10">2</strain>
    </source>
</reference>
<evidence type="ECO:0000313" key="13">
    <source>
        <dbReference type="Proteomes" id="UP000294834"/>
    </source>
</evidence>
<evidence type="ECO:0000313" key="14">
    <source>
        <dbReference type="Proteomes" id="UP000347681"/>
    </source>
</evidence>
<dbReference type="EMBL" id="QRZL01000001">
    <property type="protein sequence ID" value="RGV81138.1"/>
    <property type="molecule type" value="Genomic_DNA"/>
</dbReference>
<dbReference type="EMBL" id="CP126056">
    <property type="protein sequence ID" value="WHX09065.1"/>
    <property type="molecule type" value="Genomic_DNA"/>
</dbReference>
<sequence>MKIEKIKDSRLHGVDKHFTVETMFSILDTQLKQFKISTTDNLLFKREVHDRVEEKASCPFIP</sequence>
<reference evidence="6 17" key="4">
    <citation type="submission" date="2019-11" db="EMBL/GenBank/DDBJ databases">
        <title>Complete genome sequence of Bacteroides dorei DSM 17855.</title>
        <authorList>
            <person name="Russell J.T."/>
        </authorList>
    </citation>
    <scope>NUCLEOTIDE SEQUENCE [LARGE SCALE GENOMIC DNA]</scope>
    <source>
        <strain evidence="6 17">DSM 17855</strain>
    </source>
</reference>
<dbReference type="Proteomes" id="UP000347681">
    <property type="component" value="Unassembled WGS sequence"/>
</dbReference>
<dbReference type="Proteomes" id="UP001181086">
    <property type="component" value="Unassembled WGS sequence"/>
</dbReference>
<reference evidence="12 13" key="3">
    <citation type="journal article" date="2019" name="Nat. Microbiol.">
        <title>Genomic variation and strain-specific functional adaptation in the human gut microbiome during early life.</title>
        <authorList>
            <person name="Vatanen T."/>
            <person name="Plichta D.R."/>
            <person name="Somani J."/>
            <person name="Munch P.C."/>
            <person name="Arthur T.D."/>
            <person name="Hall A.B."/>
            <person name="Rudolf S."/>
            <person name="Oakeley E.J."/>
            <person name="Ke X."/>
            <person name="Young R.A."/>
            <person name="Haiser H.J."/>
            <person name="Kolde R."/>
            <person name="Yassour M."/>
            <person name="Luopajarvi K."/>
            <person name="Siljander H."/>
            <person name="Virtanen S.M."/>
            <person name="Ilonen J."/>
            <person name="Uibo R."/>
            <person name="Tillmann V."/>
            <person name="Mokurov S."/>
            <person name="Dorshakova N."/>
            <person name="Porter J.A."/>
            <person name="McHardy A.C."/>
            <person name="Lahdesmaki H."/>
            <person name="Vlamakis H."/>
            <person name="Huttenhower C."/>
            <person name="Knip M."/>
            <person name="Xavier R.J."/>
        </authorList>
    </citation>
    <scope>NUCLEOTIDE SEQUENCE [LARGE SCALE GENOMIC DNA]</scope>
    <source>
        <strain evidence="8 12">RJX1047</strain>
        <strain evidence="9 13">RJX1052</strain>
    </source>
</reference>
<dbReference type="EMBL" id="VVZA01000038">
    <property type="protein sequence ID" value="KAA5401233.1"/>
    <property type="molecule type" value="Genomic_DNA"/>
</dbReference>
<dbReference type="Proteomes" id="UP000777173">
    <property type="component" value="Unassembled WGS sequence"/>
</dbReference>
<proteinExistence type="predicted"/>
<gene>
    <name evidence="7" type="ORF">DWW04_00020</name>
    <name evidence="8" type="ORF">E1I98_01245</name>
    <name evidence="9" type="ORF">E1J06_12765</name>
    <name evidence="3" type="ORF">F2Y51_22880</name>
    <name evidence="2" type="ORF">F2Y61_03010</name>
    <name evidence="1" type="ORF">F2Z07_20560</name>
    <name evidence="6" type="ORF">GKD17_14225</name>
    <name evidence="4" type="ORF">KSU80_20655</name>
    <name evidence="10" type="ORF">QNN11_16935</name>
    <name evidence="5" type="ORF">RVH45_23225</name>
</gene>
<dbReference type="KEGG" id="bdo:EL88_12220"/>
<dbReference type="Proteomes" id="UP000294527">
    <property type="component" value="Unassembled WGS sequence"/>
</dbReference>
<dbReference type="EMBL" id="JAHOAX010000031">
    <property type="protein sequence ID" value="MBV3125562.1"/>
    <property type="molecule type" value="Genomic_DNA"/>
</dbReference>
<dbReference type="EMBL" id="VVZB01000001">
    <property type="protein sequence ID" value="KAA5386800.1"/>
    <property type="molecule type" value="Genomic_DNA"/>
</dbReference>
<evidence type="ECO:0000313" key="9">
    <source>
        <dbReference type="EMBL" id="TDB08189.1"/>
    </source>
</evidence>
<reference evidence="14 15" key="2">
    <citation type="journal article" date="2019" name="Nat. Med.">
        <title>A library of human gut bacterial isolates paired with longitudinal multiomics data enables mechanistic microbiome research.</title>
        <authorList>
            <person name="Poyet M."/>
            <person name="Groussin M."/>
            <person name="Gibbons S.M."/>
            <person name="Avila-Pacheco J."/>
            <person name="Jiang X."/>
            <person name="Kearney S.M."/>
            <person name="Perrotta A.R."/>
            <person name="Berdy B."/>
            <person name="Zhao S."/>
            <person name="Lieberman T.D."/>
            <person name="Swanson P.K."/>
            <person name="Smith M."/>
            <person name="Roesemann S."/>
            <person name="Alexander J.E."/>
            <person name="Rich S.A."/>
            <person name="Livny J."/>
            <person name="Vlamakis H."/>
            <person name="Clish C."/>
            <person name="Bullock K."/>
            <person name="Deik A."/>
            <person name="Scott J."/>
            <person name="Pierce K.A."/>
            <person name="Xavier R.J."/>
            <person name="Alm E.J."/>
        </authorList>
    </citation>
    <scope>NUCLEOTIDE SEQUENCE [LARGE SCALE GENOMIC DNA]</scope>
    <source>
        <strain evidence="1 16">BIOML-A25</strain>
        <strain evidence="3 15">BIOML-A4</strain>
        <strain evidence="2 14">BIOML-A5</strain>
    </source>
</reference>
<name>A0A076JBL4_9BACT</name>
<dbReference type="Proteomes" id="UP000441162">
    <property type="component" value="Unassembled WGS sequence"/>
</dbReference>
<evidence type="ECO:0000313" key="17">
    <source>
        <dbReference type="Proteomes" id="UP000500949"/>
    </source>
</evidence>
<reference evidence="5" key="7">
    <citation type="submission" date="2023-10" db="EMBL/GenBank/DDBJ databases">
        <title>Genome of Potential pathogenic bacteria in Crohn's disease.</title>
        <authorList>
            <person name="Rodriguez-Palacios A."/>
        </authorList>
    </citation>
    <scope>NUCLEOTIDE SEQUENCE</scope>
    <source>
        <strain evidence="5">CavFT-hAR62</strain>
    </source>
</reference>
<evidence type="ECO:0000313" key="7">
    <source>
        <dbReference type="EMBL" id="RGV81138.1"/>
    </source>
</evidence>
<evidence type="ECO:0000313" key="11">
    <source>
        <dbReference type="Proteomes" id="UP000283678"/>
    </source>
</evidence>
<dbReference type="EMBL" id="JAWDEV010000013">
    <property type="protein sequence ID" value="MDU0272731.1"/>
    <property type="molecule type" value="Genomic_DNA"/>
</dbReference>
<accession>A0A076JBL4</accession>
<dbReference type="Proteomes" id="UP001177934">
    <property type="component" value="Chromosome"/>
</dbReference>
<dbReference type="EMBL" id="SLTU01000001">
    <property type="protein sequence ID" value="TDA75119.1"/>
    <property type="molecule type" value="Genomic_DNA"/>
</dbReference>
<dbReference type="Proteomes" id="UP000283678">
    <property type="component" value="Unassembled WGS sequence"/>
</dbReference>
<evidence type="ECO:0000313" key="4">
    <source>
        <dbReference type="EMBL" id="MBV3125562.1"/>
    </source>
</evidence>
<protein>
    <submittedName>
        <fullName evidence="7">Uncharacterized protein</fullName>
    </submittedName>
</protein>
<dbReference type="Proteomes" id="UP000294834">
    <property type="component" value="Unassembled WGS sequence"/>
</dbReference>
<dbReference type="Proteomes" id="UP000481700">
    <property type="component" value="Unassembled WGS sequence"/>
</dbReference>